<dbReference type="GO" id="GO:0006260">
    <property type="term" value="P:DNA replication"/>
    <property type="evidence" value="ECO:0007669"/>
    <property type="project" value="TreeGrafter"/>
</dbReference>
<dbReference type="InterPro" id="IPR027417">
    <property type="entry name" value="P-loop_NTPase"/>
</dbReference>
<dbReference type="Pfam" id="PF01695">
    <property type="entry name" value="IstB_IS21"/>
    <property type="match status" value="1"/>
</dbReference>
<gene>
    <name evidence="2" type="ORF">B1A_19912</name>
</gene>
<protein>
    <submittedName>
        <fullName evidence="2">IS21 family transposase</fullName>
    </submittedName>
</protein>
<feature type="domain" description="IstB-like ATP-binding" evidence="1">
    <location>
        <begin position="2"/>
        <end position="97"/>
    </location>
</feature>
<dbReference type="AlphaFoldDB" id="T0YED5"/>
<dbReference type="PANTHER" id="PTHR30050:SF4">
    <property type="entry name" value="ATP-BINDING PROTEIN RV3427C IN INSERTION SEQUENCE-RELATED"/>
    <property type="match status" value="1"/>
</dbReference>
<comment type="caution">
    <text evidence="2">The sequence shown here is derived from an EMBL/GenBank/DDBJ whole genome shotgun (WGS) entry which is preliminary data.</text>
</comment>
<reference evidence="2" key="1">
    <citation type="submission" date="2013-08" db="EMBL/GenBank/DDBJ databases">
        <authorList>
            <person name="Mendez C."/>
            <person name="Richter M."/>
            <person name="Ferrer M."/>
            <person name="Sanchez J."/>
        </authorList>
    </citation>
    <scope>NUCLEOTIDE SEQUENCE</scope>
</reference>
<dbReference type="InterPro" id="IPR002611">
    <property type="entry name" value="IstB_ATP-bd"/>
</dbReference>
<dbReference type="EMBL" id="AUZX01014691">
    <property type="protein sequence ID" value="EQD31498.1"/>
    <property type="molecule type" value="Genomic_DNA"/>
</dbReference>
<feature type="non-terminal residue" evidence="2">
    <location>
        <position position="1"/>
    </location>
</feature>
<dbReference type="SUPFAM" id="SSF52540">
    <property type="entry name" value="P-loop containing nucleoside triphosphate hydrolases"/>
    <property type="match status" value="1"/>
</dbReference>
<reference evidence="2" key="2">
    <citation type="journal article" date="2014" name="ISME J.">
        <title>Microbial stratification in low pH oxic and suboxic macroscopic growths along an acid mine drainage.</title>
        <authorList>
            <person name="Mendez-Garcia C."/>
            <person name="Mesa V."/>
            <person name="Sprenger R.R."/>
            <person name="Richter M."/>
            <person name="Diez M.S."/>
            <person name="Solano J."/>
            <person name="Bargiela R."/>
            <person name="Golyshina O.V."/>
            <person name="Manteca A."/>
            <person name="Ramos J.L."/>
            <person name="Gallego J.R."/>
            <person name="Llorente I."/>
            <person name="Martins Dos Santos V.A."/>
            <person name="Jensen O.N."/>
            <person name="Pelaez A.I."/>
            <person name="Sanchez J."/>
            <person name="Ferrer M."/>
        </authorList>
    </citation>
    <scope>NUCLEOTIDE SEQUENCE</scope>
</reference>
<organism evidence="2">
    <name type="scientific">mine drainage metagenome</name>
    <dbReference type="NCBI Taxonomy" id="410659"/>
    <lineage>
        <taxon>unclassified sequences</taxon>
        <taxon>metagenomes</taxon>
        <taxon>ecological metagenomes</taxon>
    </lineage>
</organism>
<name>T0YED5_9ZZZZ</name>
<proteinExistence type="predicted"/>
<dbReference type="PANTHER" id="PTHR30050">
    <property type="entry name" value="CHROMOSOMAL REPLICATION INITIATOR PROTEIN DNAA"/>
    <property type="match status" value="1"/>
</dbReference>
<evidence type="ECO:0000259" key="1">
    <source>
        <dbReference type="Pfam" id="PF01695"/>
    </source>
</evidence>
<dbReference type="GO" id="GO:0005524">
    <property type="term" value="F:ATP binding"/>
    <property type="evidence" value="ECO:0007669"/>
    <property type="project" value="InterPro"/>
</dbReference>
<dbReference type="Gene3D" id="3.40.50.300">
    <property type="entry name" value="P-loop containing nucleotide triphosphate hydrolases"/>
    <property type="match status" value="1"/>
</dbReference>
<sequence>PSVPKAKILDLARGDFVRDHENLVYIGPSGLGKTHLGIGICRQIIQQGYRARFVTVSALMNELLSAQSRFELPKCLRQWTRFDLIMVDEIGYVPLSPDGPGCCSSSSQRCTSAVRSCSRPIWSSPAGLTSSAIL</sequence>
<evidence type="ECO:0000313" key="2">
    <source>
        <dbReference type="EMBL" id="EQD31498.1"/>
    </source>
</evidence>
<accession>T0YED5</accession>